<dbReference type="EMBL" id="UGGO01000001">
    <property type="protein sequence ID" value="STQ45380.1"/>
    <property type="molecule type" value="Genomic_DNA"/>
</dbReference>
<dbReference type="AlphaFoldDB" id="A0A377NE66"/>
<reference evidence="1 2" key="1">
    <citation type="submission" date="2018-06" db="EMBL/GenBank/DDBJ databases">
        <authorList>
            <consortium name="Pathogen Informatics"/>
            <person name="Doyle S."/>
        </authorList>
    </citation>
    <scope>NUCLEOTIDE SEQUENCE [LARGE SCALE GENOMIC DNA]</scope>
    <source>
        <strain evidence="1 2">NCTC12157</strain>
    </source>
</reference>
<evidence type="ECO:0000313" key="1">
    <source>
        <dbReference type="EMBL" id="STQ45380.1"/>
    </source>
</evidence>
<protein>
    <submittedName>
        <fullName evidence="1">Uncharacterized protein</fullName>
    </submittedName>
</protein>
<sequence>MQDKTQPSVFVAQLEDLGRARAEKALTNLLNPFG</sequence>
<proteinExistence type="predicted"/>
<name>A0A377NE66_9GAMM</name>
<dbReference type="Proteomes" id="UP000254304">
    <property type="component" value="Unassembled WGS sequence"/>
</dbReference>
<organism evidence="1 2">
    <name type="scientific">Ewingella americana</name>
    <dbReference type="NCBI Taxonomy" id="41202"/>
    <lineage>
        <taxon>Bacteria</taxon>
        <taxon>Pseudomonadati</taxon>
        <taxon>Pseudomonadota</taxon>
        <taxon>Gammaproteobacteria</taxon>
        <taxon>Enterobacterales</taxon>
        <taxon>Yersiniaceae</taxon>
        <taxon>Ewingella</taxon>
    </lineage>
</organism>
<accession>A0A377NE66</accession>
<gene>
    <name evidence="1" type="ORF">NCTC12157_03115</name>
</gene>
<evidence type="ECO:0000313" key="2">
    <source>
        <dbReference type="Proteomes" id="UP000254304"/>
    </source>
</evidence>